<feature type="transmembrane region" description="Helical" evidence="5">
    <location>
        <begin position="76"/>
        <end position="101"/>
    </location>
</feature>
<feature type="domain" description="Ion transport" evidence="6">
    <location>
        <begin position="46"/>
        <end position="168"/>
    </location>
</feature>
<evidence type="ECO:0000313" key="8">
    <source>
        <dbReference type="Proteomes" id="UP001476798"/>
    </source>
</evidence>
<evidence type="ECO:0000256" key="1">
    <source>
        <dbReference type="ARBA" id="ARBA00004141"/>
    </source>
</evidence>
<dbReference type="Gene3D" id="1.20.120.350">
    <property type="entry name" value="Voltage-gated potassium channels. Chain C"/>
    <property type="match status" value="1"/>
</dbReference>
<keyword evidence="4 5" id="KW-0472">Membrane</keyword>
<feature type="transmembrane region" description="Helical" evidence="5">
    <location>
        <begin position="155"/>
        <end position="173"/>
    </location>
</feature>
<dbReference type="PANTHER" id="PTHR10037:SF230">
    <property type="entry name" value="CA[2+]-CHANNEL PROTEIN ALPHA[[1]] SUBUNIT T, ISOFORM F"/>
    <property type="match status" value="1"/>
</dbReference>
<keyword evidence="8" id="KW-1185">Reference proteome</keyword>
<dbReference type="InterPro" id="IPR005821">
    <property type="entry name" value="Ion_trans_dom"/>
</dbReference>
<dbReference type="InterPro" id="IPR043203">
    <property type="entry name" value="VGCC_Ca_Na"/>
</dbReference>
<comment type="caution">
    <text evidence="7">The sequence shown here is derived from an EMBL/GenBank/DDBJ whole genome shotgun (WGS) entry which is preliminary data.</text>
</comment>
<dbReference type="Pfam" id="PF00520">
    <property type="entry name" value="Ion_trans"/>
    <property type="match status" value="1"/>
</dbReference>
<comment type="subcellular location">
    <subcellularLocation>
        <location evidence="1">Membrane</location>
        <topology evidence="1">Multi-pass membrane protein</topology>
    </subcellularLocation>
</comment>
<evidence type="ECO:0000256" key="3">
    <source>
        <dbReference type="ARBA" id="ARBA00022989"/>
    </source>
</evidence>
<sequence>MNTCAVVIATHYSEAKTADTAEPLFGTARCWSSFQRRLKELVTGDIFSKVITVAIFINILTMAVEHHNQPQVMTTTLQICNILFTALFFLEMMLKMIALGWTYFQDWSNIFDFAIVIIRPSVIRAFRALRLGRLMHFVPYLHRQLLVLKRTLEEAAMLCWLLLFGIFLLRVSFDISEMSNLLILHFYCYQFTVPLKGFHTP</sequence>
<reference evidence="7 8" key="1">
    <citation type="submission" date="2021-06" db="EMBL/GenBank/DDBJ databases">
        <authorList>
            <person name="Palmer J.M."/>
        </authorList>
    </citation>
    <scope>NUCLEOTIDE SEQUENCE [LARGE SCALE GENOMIC DNA]</scope>
    <source>
        <strain evidence="7 8">GA_2019</strain>
        <tissue evidence="7">Muscle</tissue>
    </source>
</reference>
<evidence type="ECO:0000313" key="7">
    <source>
        <dbReference type="EMBL" id="MEQ2163657.1"/>
    </source>
</evidence>
<gene>
    <name evidence="7" type="ORF">GOODEAATRI_032516</name>
</gene>
<evidence type="ECO:0000256" key="4">
    <source>
        <dbReference type="ARBA" id="ARBA00023136"/>
    </source>
</evidence>
<dbReference type="PANTHER" id="PTHR10037">
    <property type="entry name" value="VOLTAGE-GATED CATION CHANNEL CALCIUM AND SODIUM"/>
    <property type="match status" value="1"/>
</dbReference>
<protein>
    <recommendedName>
        <fullName evidence="6">Ion transport domain-containing protein</fullName>
    </recommendedName>
</protein>
<keyword evidence="3 5" id="KW-1133">Transmembrane helix</keyword>
<evidence type="ECO:0000259" key="6">
    <source>
        <dbReference type="Pfam" id="PF00520"/>
    </source>
</evidence>
<dbReference type="InterPro" id="IPR027359">
    <property type="entry name" value="Volt_channel_dom_sf"/>
</dbReference>
<name>A0ABV0MX68_9TELE</name>
<dbReference type="SUPFAM" id="SSF81324">
    <property type="entry name" value="Voltage-gated potassium channels"/>
    <property type="match status" value="1"/>
</dbReference>
<dbReference type="Proteomes" id="UP001476798">
    <property type="component" value="Unassembled WGS sequence"/>
</dbReference>
<keyword evidence="2 5" id="KW-0812">Transmembrane</keyword>
<dbReference type="EMBL" id="JAHRIO010016102">
    <property type="protein sequence ID" value="MEQ2163657.1"/>
    <property type="molecule type" value="Genomic_DNA"/>
</dbReference>
<accession>A0ABV0MX68</accession>
<evidence type="ECO:0000256" key="2">
    <source>
        <dbReference type="ARBA" id="ARBA00022692"/>
    </source>
</evidence>
<evidence type="ECO:0000256" key="5">
    <source>
        <dbReference type="SAM" id="Phobius"/>
    </source>
</evidence>
<organism evidence="7 8">
    <name type="scientific">Goodea atripinnis</name>
    <dbReference type="NCBI Taxonomy" id="208336"/>
    <lineage>
        <taxon>Eukaryota</taxon>
        <taxon>Metazoa</taxon>
        <taxon>Chordata</taxon>
        <taxon>Craniata</taxon>
        <taxon>Vertebrata</taxon>
        <taxon>Euteleostomi</taxon>
        <taxon>Actinopterygii</taxon>
        <taxon>Neopterygii</taxon>
        <taxon>Teleostei</taxon>
        <taxon>Neoteleostei</taxon>
        <taxon>Acanthomorphata</taxon>
        <taxon>Ovalentaria</taxon>
        <taxon>Atherinomorphae</taxon>
        <taxon>Cyprinodontiformes</taxon>
        <taxon>Goodeidae</taxon>
        <taxon>Goodea</taxon>
    </lineage>
</organism>
<proteinExistence type="predicted"/>